<protein>
    <submittedName>
        <fullName evidence="10">CLUMA_CG005909, isoform A</fullName>
    </submittedName>
</protein>
<evidence type="ECO:0000256" key="1">
    <source>
        <dbReference type="ARBA" id="ARBA00003156"/>
    </source>
</evidence>
<evidence type="ECO:0000256" key="3">
    <source>
        <dbReference type="ARBA" id="ARBA00010532"/>
    </source>
</evidence>
<dbReference type="PANTHER" id="PTHR11923:SF104">
    <property type="entry name" value="FI07620P"/>
    <property type="match status" value="1"/>
</dbReference>
<keyword evidence="11" id="KW-1185">Reference proteome</keyword>
<name>A0A1J1HWH0_9DIPT</name>
<keyword evidence="5 9" id="KW-0812">Transmembrane</keyword>
<gene>
    <name evidence="10" type="ORF">CLUMA_CG005909</name>
</gene>
<reference evidence="10 11" key="1">
    <citation type="submission" date="2015-04" db="EMBL/GenBank/DDBJ databases">
        <authorList>
            <person name="Syromyatnikov M.Y."/>
            <person name="Popov V.N."/>
        </authorList>
    </citation>
    <scope>NUCLEOTIDE SEQUENCE [LARGE SCALE GENOMIC DNA]</scope>
</reference>
<evidence type="ECO:0000313" key="11">
    <source>
        <dbReference type="Proteomes" id="UP000183832"/>
    </source>
</evidence>
<feature type="transmembrane region" description="Helical" evidence="9">
    <location>
        <begin position="473"/>
        <end position="497"/>
    </location>
</feature>
<evidence type="ECO:0000256" key="2">
    <source>
        <dbReference type="ARBA" id="ARBA00004236"/>
    </source>
</evidence>
<keyword evidence="6 9" id="KW-1133">Transmembrane helix</keyword>
<dbReference type="Proteomes" id="UP000183832">
    <property type="component" value="Unassembled WGS sequence"/>
</dbReference>
<accession>A0A1J1HWH0</accession>
<organism evidence="10 11">
    <name type="scientific">Clunio marinus</name>
    <dbReference type="NCBI Taxonomy" id="568069"/>
    <lineage>
        <taxon>Eukaryota</taxon>
        <taxon>Metazoa</taxon>
        <taxon>Ecdysozoa</taxon>
        <taxon>Arthropoda</taxon>
        <taxon>Hexapoda</taxon>
        <taxon>Insecta</taxon>
        <taxon>Pterygota</taxon>
        <taxon>Neoptera</taxon>
        <taxon>Endopterygota</taxon>
        <taxon>Diptera</taxon>
        <taxon>Nematocera</taxon>
        <taxon>Chironomoidea</taxon>
        <taxon>Chironomidae</taxon>
        <taxon>Clunio</taxon>
    </lineage>
</organism>
<dbReference type="EMBL" id="CVRI01000026">
    <property type="protein sequence ID" value="CRK92365.1"/>
    <property type="molecule type" value="Genomic_DNA"/>
</dbReference>
<dbReference type="GO" id="GO:0005044">
    <property type="term" value="F:scavenger receptor activity"/>
    <property type="evidence" value="ECO:0007669"/>
    <property type="project" value="TreeGrafter"/>
</dbReference>
<comment type="function">
    <text evidence="1">Plays an olfactory role that is not restricted to pheromone sensitivity.</text>
</comment>
<dbReference type="OrthoDB" id="18585at2759"/>
<sequence length="540" mass="61512">MRHGSFLYNLWQKPPLAVIMQVFLFNITNAEEFLSGVDKKLNVVEVGPYVYQEVLENKNAVFHKNGTLSFTPERYVIPIPERSIGDPNKDIVIAANLPLLGLSAAAKKVSSFAALAVSTLSKSTNSQPLLNLTVHDFLWGYQDNLVSLANTVLPNYINFDRFGLMDRMFDEGHNVVSMNLPEAVKNVNEIMEEEIEDTPVSLAQVSTNTHDVEYEDYDETDMFNGIQSLSQIDQNKIVENGTPKLRDYSIDLWNGSPGMKHWGYDEKNLESNTQCNTLRGVYDGTLFPKNISKTDGFRVYRKAFCRTLPIQYSHSGRQYGIEGYWFKLSDNAFHDSIDDPETSCYCSKEKTCMKRGLGNITPCYYNIPTSLSLPHFYNSDPTLVDEVNGIKPVKEKHESIIVMQPRLGVPIKVHTRIQLNLMCGETMFNGNIKRFDNLILPVVWMEIAIEKLTPSLDVILKMCFIYLPVVQNIIIGLLVLGGFFSIVLMFLHIIFSVSEKHQTNLRFNSIKYTAVFPFIKQEIAKFDERDREMVQKVESV</sequence>
<evidence type="ECO:0000256" key="6">
    <source>
        <dbReference type="ARBA" id="ARBA00022989"/>
    </source>
</evidence>
<keyword evidence="8" id="KW-0325">Glycoprotein</keyword>
<evidence type="ECO:0000256" key="8">
    <source>
        <dbReference type="ARBA" id="ARBA00023180"/>
    </source>
</evidence>
<proteinExistence type="inferred from homology"/>
<dbReference type="GO" id="GO:0005886">
    <property type="term" value="C:plasma membrane"/>
    <property type="evidence" value="ECO:0007669"/>
    <property type="project" value="UniProtKB-SubCell"/>
</dbReference>
<evidence type="ECO:0000256" key="5">
    <source>
        <dbReference type="ARBA" id="ARBA00022692"/>
    </source>
</evidence>
<dbReference type="InterPro" id="IPR002159">
    <property type="entry name" value="CD36_fam"/>
</dbReference>
<dbReference type="AlphaFoldDB" id="A0A1J1HWH0"/>
<dbReference type="STRING" id="568069.A0A1J1HWH0"/>
<evidence type="ECO:0000256" key="7">
    <source>
        <dbReference type="ARBA" id="ARBA00023136"/>
    </source>
</evidence>
<dbReference type="PANTHER" id="PTHR11923">
    <property type="entry name" value="SCAVENGER RECEPTOR CLASS B TYPE-1 SR-B1"/>
    <property type="match status" value="1"/>
</dbReference>
<dbReference type="GO" id="GO:0005737">
    <property type="term" value="C:cytoplasm"/>
    <property type="evidence" value="ECO:0007669"/>
    <property type="project" value="TreeGrafter"/>
</dbReference>
<comment type="similarity">
    <text evidence="3">Belongs to the CD36 family.</text>
</comment>
<evidence type="ECO:0000256" key="9">
    <source>
        <dbReference type="SAM" id="Phobius"/>
    </source>
</evidence>
<dbReference type="PRINTS" id="PR01609">
    <property type="entry name" value="CD36FAMILY"/>
</dbReference>
<comment type="subcellular location">
    <subcellularLocation>
        <location evidence="2">Cell membrane</location>
    </subcellularLocation>
</comment>
<evidence type="ECO:0000313" key="10">
    <source>
        <dbReference type="EMBL" id="CRK92365.1"/>
    </source>
</evidence>
<evidence type="ECO:0000256" key="4">
    <source>
        <dbReference type="ARBA" id="ARBA00022475"/>
    </source>
</evidence>
<keyword evidence="7 9" id="KW-0472">Membrane</keyword>
<keyword evidence="4" id="KW-1003">Cell membrane</keyword>
<dbReference type="Pfam" id="PF01130">
    <property type="entry name" value="CD36"/>
    <property type="match status" value="1"/>
</dbReference>